<gene>
    <name evidence="3" type="ordered locus">Bint_0353</name>
</gene>
<dbReference type="OrthoDB" id="9760688at2"/>
<keyword evidence="2" id="KW-0808">Transferase</keyword>
<accession>G0EIH9</accession>
<dbReference type="KEGG" id="bip:Bint_0353"/>
<evidence type="ECO:0000313" key="3">
    <source>
        <dbReference type="EMBL" id="AEM20987.1"/>
    </source>
</evidence>
<proteinExistence type="predicted"/>
<organism evidence="3 4">
    <name type="scientific">Brachyspira intermedia (strain ATCC 51140 / PWS/A)</name>
    <name type="common">Serpulina intermedia</name>
    <dbReference type="NCBI Taxonomy" id="1045858"/>
    <lineage>
        <taxon>Bacteria</taxon>
        <taxon>Pseudomonadati</taxon>
        <taxon>Spirochaetota</taxon>
        <taxon>Spirochaetia</taxon>
        <taxon>Brachyspirales</taxon>
        <taxon>Brachyspiraceae</taxon>
        <taxon>Brachyspira</taxon>
    </lineage>
</organism>
<dbReference type="GO" id="GO:0008713">
    <property type="term" value="F:ADP-heptose-lipopolysaccharide heptosyltransferase activity"/>
    <property type="evidence" value="ECO:0007669"/>
    <property type="project" value="TreeGrafter"/>
</dbReference>
<dbReference type="SUPFAM" id="SSF53756">
    <property type="entry name" value="UDP-Glycosyltransferase/glycogen phosphorylase"/>
    <property type="match status" value="1"/>
</dbReference>
<dbReference type="Pfam" id="PF01075">
    <property type="entry name" value="Glyco_transf_9"/>
    <property type="match status" value="1"/>
</dbReference>
<reference evidence="3 4" key="1">
    <citation type="journal article" date="2011" name="BMC Genomics">
        <title>Complete genome sequence of Brachyspira intermedia reveals unique genomic features in Brachyspira species and phage-mediated horizontal gene transfer.</title>
        <authorList>
            <person name="Hafstrom T."/>
            <person name="Jansson D.S."/>
            <person name="Segerman B."/>
        </authorList>
    </citation>
    <scope>NUCLEOTIDE SEQUENCE [LARGE SCALE GENOMIC DNA]</scope>
    <source>
        <strain evidence="4">ATCC 51140 / PWS/A</strain>
    </source>
</reference>
<dbReference type="InterPro" id="IPR002201">
    <property type="entry name" value="Glyco_trans_9"/>
</dbReference>
<dbReference type="EMBL" id="CP002874">
    <property type="protein sequence ID" value="AEM20987.1"/>
    <property type="molecule type" value="Genomic_DNA"/>
</dbReference>
<protein>
    <submittedName>
        <fullName evidence="3">Uncharacterized protein</fullName>
    </submittedName>
</protein>
<sequence length="327" mass="37712">MRILFCQLRNHGDIIRTFPSIEAIKINNPNYFIGYTCFEEMQETCSLCKSIDIIIPQPKFSPVTDTQGGTRILDCSIFYETIEKVKKEKFDLYIDFHGVFQSAIFGMMCNIKHRLGRSKETSKDGASLFYTDIYSIKEKNINRMFRHFDLCQKIFPNIKPIINNYAQNNNNIISIFPGSSKMGILKRLNINKYLELANLLSKKSEVQFVLGKEDDDLIEVVKKSGFNFIITNYLEIILDKIINSKIVIGNDCAYTHLAIWKNIPTIMICGPTSEVINGVWKFGKGKTIKIESDCICSDIWNNKCHNNHKCMENITIDYILDSIEEFI</sequence>
<dbReference type="GeneID" id="44968909"/>
<keyword evidence="4" id="KW-1185">Reference proteome</keyword>
<dbReference type="Proteomes" id="UP000008522">
    <property type="component" value="Chromosome"/>
</dbReference>
<dbReference type="CDD" id="cd03789">
    <property type="entry name" value="GT9_LPS_heptosyltransferase"/>
    <property type="match status" value="1"/>
</dbReference>
<dbReference type="eggNOG" id="COG0859">
    <property type="taxonomic scope" value="Bacteria"/>
</dbReference>
<dbReference type="PATRIC" id="fig|1045858.4.peg.351"/>
<keyword evidence="1" id="KW-0328">Glycosyltransferase</keyword>
<dbReference type="Gene3D" id="3.40.50.2000">
    <property type="entry name" value="Glycogen Phosphorylase B"/>
    <property type="match status" value="2"/>
</dbReference>
<evidence type="ECO:0000313" key="4">
    <source>
        <dbReference type="Proteomes" id="UP000008522"/>
    </source>
</evidence>
<evidence type="ECO:0000256" key="1">
    <source>
        <dbReference type="ARBA" id="ARBA00022676"/>
    </source>
</evidence>
<evidence type="ECO:0000256" key="2">
    <source>
        <dbReference type="ARBA" id="ARBA00022679"/>
    </source>
</evidence>
<dbReference type="RefSeq" id="WP_014486839.1">
    <property type="nucleotide sequence ID" value="NC_017243.1"/>
</dbReference>
<name>G0EIH9_BRAIP</name>
<dbReference type="GO" id="GO:0009244">
    <property type="term" value="P:lipopolysaccharide core region biosynthetic process"/>
    <property type="evidence" value="ECO:0007669"/>
    <property type="project" value="TreeGrafter"/>
</dbReference>
<dbReference type="AlphaFoldDB" id="G0EIH9"/>
<dbReference type="PANTHER" id="PTHR30160">
    <property type="entry name" value="TETRAACYLDISACCHARIDE 4'-KINASE-RELATED"/>
    <property type="match status" value="1"/>
</dbReference>
<dbReference type="HOGENOM" id="CLU_849074_0_0_12"/>
<dbReference type="GO" id="GO:0005829">
    <property type="term" value="C:cytosol"/>
    <property type="evidence" value="ECO:0007669"/>
    <property type="project" value="TreeGrafter"/>
</dbReference>
<dbReference type="InterPro" id="IPR051199">
    <property type="entry name" value="LPS_LOS_Heptosyltrfase"/>
</dbReference>